<dbReference type="InParanoid" id="A0A1X7TM92"/>
<dbReference type="AlphaFoldDB" id="A0A1X7TM92"/>
<dbReference type="EnsemblMetazoa" id="Aqu2.1.15763_001">
    <property type="protein sequence ID" value="Aqu2.1.15763_001"/>
    <property type="gene ID" value="Aqu2.1.15763"/>
</dbReference>
<evidence type="ECO:0000313" key="1">
    <source>
        <dbReference type="EnsemblMetazoa" id="Aqu2.1.15763_001"/>
    </source>
</evidence>
<organism evidence="1">
    <name type="scientific">Amphimedon queenslandica</name>
    <name type="common">Sponge</name>
    <dbReference type="NCBI Taxonomy" id="400682"/>
    <lineage>
        <taxon>Eukaryota</taxon>
        <taxon>Metazoa</taxon>
        <taxon>Porifera</taxon>
        <taxon>Demospongiae</taxon>
        <taxon>Heteroscleromorpha</taxon>
        <taxon>Haplosclerida</taxon>
        <taxon>Niphatidae</taxon>
        <taxon>Amphimedon</taxon>
    </lineage>
</organism>
<accession>A0A1X7TM92</accession>
<proteinExistence type="predicted"/>
<protein>
    <submittedName>
        <fullName evidence="1">Uncharacterized protein</fullName>
    </submittedName>
</protein>
<sequence>GPPSTPSAHLRYSLEGDRPSQSVSLTLCTAPSRVCLLD</sequence>
<reference evidence="1" key="1">
    <citation type="submission" date="2017-05" db="UniProtKB">
        <authorList>
            <consortium name="EnsemblMetazoa"/>
        </authorList>
    </citation>
    <scope>IDENTIFICATION</scope>
</reference>
<name>A0A1X7TM92_AMPQE</name>